<dbReference type="FunFam" id="3.60.20.30:FF:000001">
    <property type="entry name" value="Isoaspartyl peptidase/L-asparaginase"/>
    <property type="match status" value="1"/>
</dbReference>
<evidence type="ECO:0000256" key="5">
    <source>
        <dbReference type="ARBA" id="ARBA00030414"/>
    </source>
</evidence>
<feature type="active site" description="Nucleophile" evidence="8">
    <location>
        <position position="183"/>
    </location>
</feature>
<dbReference type="InterPro" id="IPR000246">
    <property type="entry name" value="Peptidase_T2"/>
</dbReference>
<keyword evidence="2" id="KW-0645">Protease</keyword>
<dbReference type="CDD" id="cd14950">
    <property type="entry name" value="Asparaginase_2_like_2"/>
    <property type="match status" value="1"/>
</dbReference>
<dbReference type="STRING" id="368408.Tpen_0841"/>
<accession>A1RYG2</accession>
<evidence type="ECO:0000256" key="7">
    <source>
        <dbReference type="ARBA" id="ARBA00049366"/>
    </source>
</evidence>
<evidence type="ECO:0000256" key="4">
    <source>
        <dbReference type="ARBA" id="ARBA00022813"/>
    </source>
</evidence>
<evidence type="ECO:0000256" key="2">
    <source>
        <dbReference type="ARBA" id="ARBA00022670"/>
    </source>
</evidence>
<gene>
    <name evidence="11" type="ordered locus">Tpen_0841</name>
</gene>
<comment type="catalytic activity">
    <reaction evidence="7">
        <text>L-asparagine + H2O = L-aspartate + NH4(+)</text>
        <dbReference type="Rhea" id="RHEA:21016"/>
        <dbReference type="ChEBI" id="CHEBI:15377"/>
        <dbReference type="ChEBI" id="CHEBI:28938"/>
        <dbReference type="ChEBI" id="CHEBI:29991"/>
        <dbReference type="ChEBI" id="CHEBI:58048"/>
        <dbReference type="EC" id="3.5.1.1"/>
    </reaction>
</comment>
<dbReference type="GO" id="GO:0008233">
    <property type="term" value="F:peptidase activity"/>
    <property type="evidence" value="ECO:0007669"/>
    <property type="project" value="UniProtKB-KW"/>
</dbReference>
<evidence type="ECO:0000256" key="8">
    <source>
        <dbReference type="PIRSR" id="PIRSR600246-1"/>
    </source>
</evidence>
<protein>
    <recommendedName>
        <fullName evidence="6">Plant-type L-asparaginase</fullName>
        <ecNumber evidence="1">3.5.1.1</ecNumber>
    </recommendedName>
    <alternativeName>
        <fullName evidence="5">L-asparagine amidohydrolase</fullName>
    </alternativeName>
</protein>
<name>A1RYG2_THEPD</name>
<evidence type="ECO:0000256" key="10">
    <source>
        <dbReference type="PIRSR" id="PIRSR600246-3"/>
    </source>
</evidence>
<dbReference type="InterPro" id="IPR029055">
    <property type="entry name" value="Ntn_hydrolases_N"/>
</dbReference>
<dbReference type="Pfam" id="PF01112">
    <property type="entry name" value="Asparaginase_2"/>
    <property type="match status" value="1"/>
</dbReference>
<dbReference type="HOGENOM" id="CLU_021603_1_2_2"/>
<dbReference type="KEGG" id="tpe:Tpen_0841"/>
<feature type="binding site" evidence="9">
    <location>
        <begin position="211"/>
        <end position="214"/>
    </location>
    <ligand>
        <name>substrate</name>
    </ligand>
</feature>
<dbReference type="Gene3D" id="3.60.20.30">
    <property type="entry name" value="(Glycosyl)asparaginase"/>
    <property type="match status" value="1"/>
</dbReference>
<evidence type="ECO:0000256" key="9">
    <source>
        <dbReference type="PIRSR" id="PIRSR600246-2"/>
    </source>
</evidence>
<reference evidence="12" key="1">
    <citation type="journal article" date="2008" name="J. Bacteriol.">
        <title>Genome sequence of Thermofilum pendens reveals an exceptional loss of biosynthetic pathways without genome reduction.</title>
        <authorList>
            <person name="Anderson I."/>
            <person name="Rodriguez J."/>
            <person name="Susanti D."/>
            <person name="Porat I."/>
            <person name="Reich C."/>
            <person name="Ulrich L.E."/>
            <person name="Elkins J.G."/>
            <person name="Mavromatis K."/>
            <person name="Lykidis A."/>
            <person name="Kim E."/>
            <person name="Thompson L.S."/>
            <person name="Nolan M."/>
            <person name="Land M."/>
            <person name="Copeland A."/>
            <person name="Lapidus A."/>
            <person name="Lucas S."/>
            <person name="Detter C."/>
            <person name="Zhulin I.B."/>
            <person name="Olsen G.J."/>
            <person name="Whitman W."/>
            <person name="Mukhopadhyay B."/>
            <person name="Bristow J."/>
            <person name="Kyrpides N."/>
        </authorList>
    </citation>
    <scope>NUCLEOTIDE SEQUENCE [LARGE SCALE GENOMIC DNA]</scope>
    <source>
        <strain evidence="12">DSM 2475 / Hrk 5</strain>
    </source>
</reference>
<feature type="binding site" evidence="9">
    <location>
        <begin position="234"/>
        <end position="237"/>
    </location>
    <ligand>
        <name>substrate</name>
    </ligand>
</feature>
<dbReference type="GO" id="GO:0006508">
    <property type="term" value="P:proteolysis"/>
    <property type="evidence" value="ECO:0007669"/>
    <property type="project" value="UniProtKB-KW"/>
</dbReference>
<keyword evidence="12" id="KW-1185">Reference proteome</keyword>
<dbReference type="SMR" id="A1RYG2"/>
<dbReference type="EnsemblBacteria" id="ABL78242">
    <property type="protein sequence ID" value="ABL78242"/>
    <property type="gene ID" value="Tpen_0841"/>
</dbReference>
<proteinExistence type="predicted"/>
<dbReference type="AlphaFoldDB" id="A1RYG2"/>
<dbReference type="OrthoDB" id="18230at2157"/>
<evidence type="ECO:0000313" key="12">
    <source>
        <dbReference type="Proteomes" id="UP000000641"/>
    </source>
</evidence>
<dbReference type="SUPFAM" id="SSF56235">
    <property type="entry name" value="N-terminal nucleophile aminohydrolases (Ntn hydrolases)"/>
    <property type="match status" value="1"/>
</dbReference>
<evidence type="ECO:0000256" key="3">
    <source>
        <dbReference type="ARBA" id="ARBA00022801"/>
    </source>
</evidence>
<dbReference type="PANTHER" id="PTHR10188:SF6">
    <property type="entry name" value="N(4)-(BETA-N-ACETYLGLUCOSAMINYL)-L-ASPARAGINASE"/>
    <property type="match status" value="1"/>
</dbReference>
<evidence type="ECO:0000313" key="11">
    <source>
        <dbReference type="EMBL" id="ABL78242.1"/>
    </source>
</evidence>
<evidence type="ECO:0000256" key="1">
    <source>
        <dbReference type="ARBA" id="ARBA00012920"/>
    </source>
</evidence>
<evidence type="ECO:0000256" key="6">
    <source>
        <dbReference type="ARBA" id="ARBA00044776"/>
    </source>
</evidence>
<dbReference type="eggNOG" id="arCOG04779">
    <property type="taxonomic scope" value="Archaea"/>
</dbReference>
<dbReference type="PANTHER" id="PTHR10188">
    <property type="entry name" value="L-ASPARAGINASE"/>
    <property type="match status" value="1"/>
</dbReference>
<dbReference type="GeneID" id="4601550"/>
<feature type="site" description="Cleavage; by autolysis" evidence="10">
    <location>
        <begin position="182"/>
        <end position="183"/>
    </location>
</feature>
<dbReference type="GO" id="GO:0005737">
    <property type="term" value="C:cytoplasm"/>
    <property type="evidence" value="ECO:0007669"/>
    <property type="project" value="TreeGrafter"/>
</dbReference>
<dbReference type="Proteomes" id="UP000000641">
    <property type="component" value="Chromosome"/>
</dbReference>
<dbReference type="EC" id="3.5.1.1" evidence="1"/>
<dbReference type="RefSeq" id="WP_011752507.1">
    <property type="nucleotide sequence ID" value="NC_008698.1"/>
</dbReference>
<dbReference type="GO" id="GO:0004067">
    <property type="term" value="F:asparaginase activity"/>
    <property type="evidence" value="ECO:0007669"/>
    <property type="project" value="UniProtKB-EC"/>
</dbReference>
<sequence>MKSDVCANIIPTVAVHGGAGRARKIEPEEKREIENALIEALKRGLEALRGGTSLDAVEEAVKSMEASGVFNAGKGAALNLKGEVELDAGIMWGKDLSVGAVASLRRTWNAVSLARVVMEKTDHVLLVGPGADALAERLGFEPHPGPSPRALRRYEEYRRLLASKEYYLWSRNYSVAEVFLGDTVGAVAIDSEGNLAAATSTGGLFLKLPGRVGDSPIPGAGVYAENGVVAVSATGIGEVILRSTLAARIASLVRSGARVEDALREVVSSVTSKFGENTVGVIAIDGSGSYAEYTNCEVFVRGWASVSKGMPRASLEGSR</sequence>
<organism evidence="11 12">
    <name type="scientific">Thermofilum pendens (strain DSM 2475 / Hrk 5)</name>
    <dbReference type="NCBI Taxonomy" id="368408"/>
    <lineage>
        <taxon>Archaea</taxon>
        <taxon>Thermoproteota</taxon>
        <taxon>Thermoprotei</taxon>
        <taxon>Thermofilales</taxon>
        <taxon>Thermofilaceae</taxon>
        <taxon>Thermofilum</taxon>
    </lineage>
</organism>
<keyword evidence="4" id="KW-0068">Autocatalytic cleavage</keyword>
<keyword evidence="3 11" id="KW-0378">Hydrolase</keyword>
<dbReference type="EMBL" id="CP000505">
    <property type="protein sequence ID" value="ABL78242.1"/>
    <property type="molecule type" value="Genomic_DNA"/>
</dbReference>